<evidence type="ECO:0000256" key="7">
    <source>
        <dbReference type="ARBA" id="ARBA00023180"/>
    </source>
</evidence>
<dbReference type="InterPro" id="IPR018114">
    <property type="entry name" value="TRYPSIN_HIS"/>
</dbReference>
<dbReference type="STRING" id="7168.A0A182NC21"/>
<dbReference type="SMART" id="SM00020">
    <property type="entry name" value="Tryp_SPc"/>
    <property type="match status" value="1"/>
</dbReference>
<keyword evidence="9" id="KW-0645">Protease</keyword>
<dbReference type="SUPFAM" id="SSF50494">
    <property type="entry name" value="Trypsin-like serine proteases"/>
    <property type="match status" value="1"/>
</dbReference>
<dbReference type="PROSITE" id="PS00135">
    <property type="entry name" value="TRYPSIN_SER"/>
    <property type="match status" value="1"/>
</dbReference>
<evidence type="ECO:0000313" key="12">
    <source>
        <dbReference type="EnsemblMetazoa" id="ADIR005185-PA"/>
    </source>
</evidence>
<dbReference type="GO" id="GO:0045087">
    <property type="term" value="P:innate immune response"/>
    <property type="evidence" value="ECO:0007669"/>
    <property type="project" value="UniProtKB-KW"/>
</dbReference>
<evidence type="ECO:0000256" key="3">
    <source>
        <dbReference type="ARBA" id="ARBA00022588"/>
    </source>
</evidence>
<dbReference type="InterPro" id="IPR033116">
    <property type="entry name" value="TRYPSIN_SER"/>
</dbReference>
<comment type="subcellular location">
    <subcellularLocation>
        <location evidence="1">Secreted</location>
    </subcellularLocation>
</comment>
<evidence type="ECO:0000256" key="4">
    <source>
        <dbReference type="ARBA" id="ARBA00022729"/>
    </source>
</evidence>
<dbReference type="InterPro" id="IPR051487">
    <property type="entry name" value="Ser/Thr_Proteases_Immune/Dev"/>
</dbReference>
<proteinExistence type="inferred from homology"/>
<dbReference type="PRINTS" id="PR00722">
    <property type="entry name" value="CHYMOTRYPSIN"/>
</dbReference>
<dbReference type="EnsemblMetazoa" id="ADIR005185-RA">
    <property type="protein sequence ID" value="ADIR005185-PA"/>
    <property type="gene ID" value="ADIR005185"/>
</dbReference>
<evidence type="ECO:0000256" key="10">
    <source>
        <dbReference type="SAM" id="SignalP"/>
    </source>
</evidence>
<evidence type="ECO:0000259" key="11">
    <source>
        <dbReference type="PROSITE" id="PS50240"/>
    </source>
</evidence>
<dbReference type="Pfam" id="PF00089">
    <property type="entry name" value="Trypsin"/>
    <property type="match status" value="1"/>
</dbReference>
<dbReference type="Proteomes" id="UP000075884">
    <property type="component" value="Unassembled WGS sequence"/>
</dbReference>
<dbReference type="PROSITE" id="PS00134">
    <property type="entry name" value="TRYPSIN_HIS"/>
    <property type="match status" value="1"/>
</dbReference>
<evidence type="ECO:0000256" key="2">
    <source>
        <dbReference type="ARBA" id="ARBA00022525"/>
    </source>
</evidence>
<keyword evidence="3" id="KW-0399">Innate immunity</keyword>
<dbReference type="InterPro" id="IPR009003">
    <property type="entry name" value="Peptidase_S1_PA"/>
</dbReference>
<dbReference type="CDD" id="cd00190">
    <property type="entry name" value="Tryp_SPc"/>
    <property type="match status" value="1"/>
</dbReference>
<keyword evidence="6" id="KW-1015">Disulfide bond</keyword>
<evidence type="ECO:0000256" key="9">
    <source>
        <dbReference type="RuleBase" id="RU363034"/>
    </source>
</evidence>
<evidence type="ECO:0000256" key="5">
    <source>
        <dbReference type="ARBA" id="ARBA00022859"/>
    </source>
</evidence>
<keyword evidence="9" id="KW-0378">Hydrolase</keyword>
<keyword evidence="4 10" id="KW-0732">Signal</keyword>
<feature type="chain" id="PRO_5008129739" description="Peptidase S1 domain-containing protein" evidence="10">
    <location>
        <begin position="20"/>
        <end position="352"/>
    </location>
</feature>
<feature type="signal peptide" evidence="10">
    <location>
        <begin position="1"/>
        <end position="19"/>
    </location>
</feature>
<evidence type="ECO:0000256" key="1">
    <source>
        <dbReference type="ARBA" id="ARBA00004613"/>
    </source>
</evidence>
<name>A0A182NC21_9DIPT</name>
<dbReference type="Gene3D" id="2.40.10.10">
    <property type="entry name" value="Trypsin-like serine proteases"/>
    <property type="match status" value="2"/>
</dbReference>
<evidence type="ECO:0000256" key="8">
    <source>
        <dbReference type="ARBA" id="ARBA00024195"/>
    </source>
</evidence>
<keyword evidence="13" id="KW-1185">Reference proteome</keyword>
<feature type="domain" description="Peptidase S1" evidence="11">
    <location>
        <begin position="79"/>
        <end position="348"/>
    </location>
</feature>
<sequence>MIGHIKLLLLLLLFSAGRSQRTVQSEPQCLVQTYAGEQEGVLVPAEECTTFREQRKNGSATSSQADQHVCCPVFRSDRAICGQLSQNADAFSNDSRETKLDQFRWAVMILSRWVESIACSGSLITNHHVLSAAHCFVAVRGKNRSASDYRVRLGEWDLYADEDCMYVRGQLLCNSQPPIERRIADIIIHAGFKRIARDILHDIALVKLTAAVEYGEQIGPACLPSWVTDVPQVLGRNFTVTGWGRTRSYMSVKRKMKIEMPGRNVSACAVAYGLQQPEVPWIHLCVGGGRAGWDVCHGDSGSSLMQREQDRWVVVGTVSFGALKCGTPLPGVYTNIAYYIDWIQWAIDKSWN</sequence>
<dbReference type="FunFam" id="2.40.10.10:FF:000028">
    <property type="entry name" value="Serine protease easter"/>
    <property type="match status" value="1"/>
</dbReference>
<accession>A0A182NC21</accession>
<dbReference type="InterPro" id="IPR001254">
    <property type="entry name" value="Trypsin_dom"/>
</dbReference>
<dbReference type="GO" id="GO:0006508">
    <property type="term" value="P:proteolysis"/>
    <property type="evidence" value="ECO:0007669"/>
    <property type="project" value="UniProtKB-KW"/>
</dbReference>
<protein>
    <recommendedName>
        <fullName evidence="11">Peptidase S1 domain-containing protein</fullName>
    </recommendedName>
</protein>
<reference evidence="12" key="2">
    <citation type="submission" date="2020-05" db="UniProtKB">
        <authorList>
            <consortium name="EnsemblMetazoa"/>
        </authorList>
    </citation>
    <scope>IDENTIFICATION</scope>
    <source>
        <strain evidence="12">WRAIR2</strain>
    </source>
</reference>
<dbReference type="AlphaFoldDB" id="A0A182NC21"/>
<dbReference type="GO" id="GO:0005576">
    <property type="term" value="C:extracellular region"/>
    <property type="evidence" value="ECO:0007669"/>
    <property type="project" value="UniProtKB-SubCell"/>
</dbReference>
<dbReference type="VEuPathDB" id="VectorBase:ADIR005185"/>
<organism evidence="12 13">
    <name type="scientific">Anopheles dirus</name>
    <dbReference type="NCBI Taxonomy" id="7168"/>
    <lineage>
        <taxon>Eukaryota</taxon>
        <taxon>Metazoa</taxon>
        <taxon>Ecdysozoa</taxon>
        <taxon>Arthropoda</taxon>
        <taxon>Hexapoda</taxon>
        <taxon>Insecta</taxon>
        <taxon>Pterygota</taxon>
        <taxon>Neoptera</taxon>
        <taxon>Endopterygota</taxon>
        <taxon>Diptera</taxon>
        <taxon>Nematocera</taxon>
        <taxon>Culicoidea</taxon>
        <taxon>Culicidae</taxon>
        <taxon>Anophelinae</taxon>
        <taxon>Anopheles</taxon>
    </lineage>
</organism>
<dbReference type="GO" id="GO:0004252">
    <property type="term" value="F:serine-type endopeptidase activity"/>
    <property type="evidence" value="ECO:0007669"/>
    <property type="project" value="InterPro"/>
</dbReference>
<keyword evidence="2" id="KW-0964">Secreted</keyword>
<dbReference type="InterPro" id="IPR043504">
    <property type="entry name" value="Peptidase_S1_PA_chymotrypsin"/>
</dbReference>
<dbReference type="PANTHER" id="PTHR24256">
    <property type="entry name" value="TRYPTASE-RELATED"/>
    <property type="match status" value="1"/>
</dbReference>
<evidence type="ECO:0000256" key="6">
    <source>
        <dbReference type="ARBA" id="ARBA00023157"/>
    </source>
</evidence>
<evidence type="ECO:0000313" key="13">
    <source>
        <dbReference type="Proteomes" id="UP000075884"/>
    </source>
</evidence>
<keyword evidence="9" id="KW-0720">Serine protease</keyword>
<dbReference type="PROSITE" id="PS50240">
    <property type="entry name" value="TRYPSIN_DOM"/>
    <property type="match status" value="1"/>
</dbReference>
<reference evidence="13" key="1">
    <citation type="submission" date="2013-03" db="EMBL/GenBank/DDBJ databases">
        <title>The Genome Sequence of Anopheles dirus WRAIR2.</title>
        <authorList>
            <consortium name="The Broad Institute Genomics Platform"/>
            <person name="Neafsey D.E."/>
            <person name="Walton C."/>
            <person name="Walker B."/>
            <person name="Young S.K."/>
            <person name="Zeng Q."/>
            <person name="Gargeya S."/>
            <person name="Fitzgerald M."/>
            <person name="Haas B."/>
            <person name="Abouelleil A."/>
            <person name="Allen A.W."/>
            <person name="Alvarado L."/>
            <person name="Arachchi H.M."/>
            <person name="Berlin A.M."/>
            <person name="Chapman S.B."/>
            <person name="Gainer-Dewar J."/>
            <person name="Goldberg J."/>
            <person name="Griggs A."/>
            <person name="Gujja S."/>
            <person name="Hansen M."/>
            <person name="Howarth C."/>
            <person name="Imamovic A."/>
            <person name="Ireland A."/>
            <person name="Larimer J."/>
            <person name="McCowan C."/>
            <person name="Murphy C."/>
            <person name="Pearson M."/>
            <person name="Poon T.W."/>
            <person name="Priest M."/>
            <person name="Roberts A."/>
            <person name="Saif S."/>
            <person name="Shea T."/>
            <person name="Sisk P."/>
            <person name="Sykes S."/>
            <person name="Wortman J."/>
            <person name="Nusbaum C."/>
            <person name="Birren B."/>
        </authorList>
    </citation>
    <scope>NUCLEOTIDE SEQUENCE [LARGE SCALE GENOMIC DNA]</scope>
    <source>
        <strain evidence="13">WRAIR2</strain>
    </source>
</reference>
<dbReference type="InterPro" id="IPR001314">
    <property type="entry name" value="Peptidase_S1A"/>
</dbReference>
<keyword evidence="7" id="KW-0325">Glycoprotein</keyword>
<keyword evidence="5" id="KW-0391">Immunity</keyword>
<comment type="similarity">
    <text evidence="8">Belongs to the peptidase S1 family. CLIP subfamily.</text>
</comment>